<dbReference type="PANTHER" id="PTHR11595">
    <property type="entry name" value="EF-HAND AND COILED-COIL DOMAIN-CONTAINING FAMILY MEMBER"/>
    <property type="match status" value="1"/>
</dbReference>
<name>A0A1J4MP10_9CRYT</name>
<evidence type="ECO:0000256" key="3">
    <source>
        <dbReference type="ARBA" id="ARBA00022917"/>
    </source>
</evidence>
<dbReference type="OrthoDB" id="331763at2759"/>
<comment type="similarity">
    <text evidence="1">Belongs to the EF-1-beta/EF-1-delta family.</text>
</comment>
<keyword evidence="3" id="KW-0648">Protein biosynthesis</keyword>
<dbReference type="SUPFAM" id="SSF54984">
    <property type="entry name" value="eEF-1beta-like"/>
    <property type="match status" value="1"/>
</dbReference>
<dbReference type="Gene3D" id="3.30.70.60">
    <property type="match status" value="1"/>
</dbReference>
<dbReference type="GeneID" id="92364450"/>
<dbReference type="RefSeq" id="XP_067067780.1">
    <property type="nucleotide sequence ID" value="XM_067210513.1"/>
</dbReference>
<dbReference type="GO" id="GO:0003746">
    <property type="term" value="F:translation elongation factor activity"/>
    <property type="evidence" value="ECO:0007669"/>
    <property type="project" value="UniProtKB-KW"/>
</dbReference>
<dbReference type="GO" id="GO:0005853">
    <property type="term" value="C:eukaryotic translation elongation factor 1 complex"/>
    <property type="evidence" value="ECO:0007669"/>
    <property type="project" value="InterPro"/>
</dbReference>
<dbReference type="SMART" id="SM00888">
    <property type="entry name" value="EF1_GNE"/>
    <property type="match status" value="1"/>
</dbReference>
<dbReference type="Pfam" id="PF00736">
    <property type="entry name" value="EF1_GNE"/>
    <property type="match status" value="1"/>
</dbReference>
<dbReference type="GO" id="GO:0005085">
    <property type="term" value="F:guanyl-nucleotide exchange factor activity"/>
    <property type="evidence" value="ECO:0007669"/>
    <property type="project" value="TreeGrafter"/>
</dbReference>
<dbReference type="InterPro" id="IPR014038">
    <property type="entry name" value="EF1B_bsu/dsu_GNE"/>
</dbReference>
<dbReference type="InterPro" id="IPR014717">
    <property type="entry name" value="Transl_elong_EF1B/ribsomal_bS6"/>
</dbReference>
<gene>
    <name evidence="5" type="ORF">cand_002650</name>
</gene>
<evidence type="ECO:0000256" key="1">
    <source>
        <dbReference type="ARBA" id="ARBA00007411"/>
    </source>
</evidence>
<evidence type="ECO:0000256" key="2">
    <source>
        <dbReference type="ARBA" id="ARBA00022768"/>
    </source>
</evidence>
<dbReference type="EMBL" id="LRBS01000072">
    <property type="protein sequence ID" value="OII75934.1"/>
    <property type="molecule type" value="Genomic_DNA"/>
</dbReference>
<dbReference type="InterPro" id="IPR036219">
    <property type="entry name" value="eEF-1beta-like_sf"/>
</dbReference>
<keyword evidence="6" id="KW-1185">Reference proteome</keyword>
<sequence>MLKIKEFGNLSTYEGKEKLNEFLSTRTYFNGANPSQNDCNLVNELLLAGTKYCSFPHICRYLEHMRHFTLTELSLFPTEEYVADCKSDNKCTSKHEKKSNKPDDDFDLFGDDDESAADIKKIMEEKKKALQEKKKEKPATKSSLVLEIKPSSLDVDLDKVAKLVRDIKIEGVEFSSTEKKVPIAFGLFKLQMGATIIDDLVNTQDIIDKIETLGMTDEQIRKFNAKHDTKDEDEDEDEVEEHGLVQSCEIVSFNKL</sequence>
<dbReference type="SUPFAM" id="SSF47616">
    <property type="entry name" value="GST C-terminal domain-like"/>
    <property type="match status" value="1"/>
</dbReference>
<dbReference type="CDD" id="cd00292">
    <property type="entry name" value="EF1B"/>
    <property type="match status" value="1"/>
</dbReference>
<reference evidence="5 6" key="1">
    <citation type="submission" date="2016-10" db="EMBL/GenBank/DDBJ databases">
        <title>Reductive evolution of mitochondrial metabolism and differential evolution of invasion-related proteins in Cryptosporidium.</title>
        <authorList>
            <person name="Liu S."/>
            <person name="Roellig D.M."/>
            <person name="Guo Y."/>
            <person name="Li N."/>
            <person name="Frace M.A."/>
            <person name="Tang K."/>
            <person name="Zhang L."/>
            <person name="Feng Y."/>
            <person name="Xiao L."/>
        </authorList>
    </citation>
    <scope>NUCLEOTIDE SEQUENCE [LARGE SCALE GENOMIC DNA]</scope>
    <source>
        <strain evidence="5">30847</strain>
    </source>
</reference>
<organism evidence="5 6">
    <name type="scientific">Cryptosporidium andersoni</name>
    <dbReference type="NCBI Taxonomy" id="117008"/>
    <lineage>
        <taxon>Eukaryota</taxon>
        <taxon>Sar</taxon>
        <taxon>Alveolata</taxon>
        <taxon>Apicomplexa</taxon>
        <taxon>Conoidasida</taxon>
        <taxon>Coccidia</taxon>
        <taxon>Eucoccidiorida</taxon>
        <taxon>Eimeriorina</taxon>
        <taxon>Cryptosporidiidae</taxon>
        <taxon>Cryptosporidium</taxon>
    </lineage>
</organism>
<evidence type="ECO:0000313" key="6">
    <source>
        <dbReference type="Proteomes" id="UP000186804"/>
    </source>
</evidence>
<dbReference type="InterPro" id="IPR049720">
    <property type="entry name" value="EF1B_bsu/dsu"/>
</dbReference>
<accession>A0A1J4MP10</accession>
<dbReference type="PANTHER" id="PTHR11595:SF21">
    <property type="entry name" value="ELONGATION FACTOR 1-BETA"/>
    <property type="match status" value="1"/>
</dbReference>
<dbReference type="GO" id="GO:0005829">
    <property type="term" value="C:cytosol"/>
    <property type="evidence" value="ECO:0007669"/>
    <property type="project" value="TreeGrafter"/>
</dbReference>
<protein>
    <submittedName>
        <fullName evidence="5">EF-1 guanine nucleotide exchange domain-containing protein</fullName>
    </submittedName>
</protein>
<dbReference type="Proteomes" id="UP000186804">
    <property type="component" value="Unassembled WGS sequence"/>
</dbReference>
<dbReference type="InterPro" id="IPR036282">
    <property type="entry name" value="Glutathione-S-Trfase_C_sf"/>
</dbReference>
<evidence type="ECO:0000313" key="5">
    <source>
        <dbReference type="EMBL" id="OII75934.1"/>
    </source>
</evidence>
<dbReference type="AlphaFoldDB" id="A0A1J4MP10"/>
<proteinExistence type="inferred from homology"/>
<dbReference type="VEuPathDB" id="CryptoDB:cand_002650"/>
<evidence type="ECO:0000259" key="4">
    <source>
        <dbReference type="SMART" id="SM00888"/>
    </source>
</evidence>
<feature type="domain" description="Translation elongation factor EF1B beta/delta subunit guanine nucleotide exchange" evidence="4">
    <location>
        <begin position="141"/>
        <end position="256"/>
    </location>
</feature>
<keyword evidence="2" id="KW-0251">Elongation factor</keyword>
<comment type="caution">
    <text evidence="5">The sequence shown here is derived from an EMBL/GenBank/DDBJ whole genome shotgun (WGS) entry which is preliminary data.</text>
</comment>